<sequence length="298" mass="32093">MRSSRGDDADAEAWRQAGQRRVAFVVERVTMVGQLDADSVRTEPIHQIGQRPLRRVRAAFGERLAHMAFPASRQDVPVPAGGLGQCVEVVPRLAFLTAGQMGCRQLPGQPPVTLGAAGQDQQVRAGRVRLLGAGLRSQRQLGAEHGTHIEFGGRFGEANRPVQAVVVGERQCAQIQPGGFFDQFLRRTGPVEEAVRRMRMQLGIRGRRTDPSILWRLVRPALTRPGALKPASSAGSAATGAPAWRGLPSSTRSISAQLGGPLPQPMPCSLSNICSIVESILPPRVHAVNPSLTRKTRS</sequence>
<evidence type="ECO:0000313" key="3">
    <source>
        <dbReference type="Proteomes" id="UP000516380"/>
    </source>
</evidence>
<accession>A0A7G1IIQ2</accession>
<proteinExistence type="predicted"/>
<dbReference type="AlphaFoldDB" id="A0A7G1IIQ2"/>
<reference evidence="2 3" key="1">
    <citation type="submission" date="2020-07" db="EMBL/GenBank/DDBJ databases">
        <title>Mycobacterium kansasii (former subtype) with zoonotic potential isolated from diseased indoor pet cat, Japan.</title>
        <authorList>
            <person name="Fukano H."/>
            <person name="Terazono T."/>
            <person name="Hoshino Y."/>
        </authorList>
    </citation>
    <scope>NUCLEOTIDE SEQUENCE [LARGE SCALE GENOMIC DNA]</scope>
    <source>
        <strain evidence="2 3">Kuro-I</strain>
    </source>
</reference>
<dbReference type="EMBL" id="AP023343">
    <property type="protein sequence ID" value="BCI90891.1"/>
    <property type="molecule type" value="Genomic_DNA"/>
</dbReference>
<evidence type="ECO:0000313" key="2">
    <source>
        <dbReference type="EMBL" id="BCI90891.1"/>
    </source>
</evidence>
<protein>
    <submittedName>
        <fullName evidence="2">Uncharacterized protein</fullName>
    </submittedName>
</protein>
<gene>
    <name evidence="2" type="ORF">NIIDMKKI_60970</name>
</gene>
<feature type="region of interest" description="Disordered" evidence="1">
    <location>
        <begin position="227"/>
        <end position="248"/>
    </location>
</feature>
<dbReference type="Proteomes" id="UP000516380">
    <property type="component" value="Chromosome"/>
</dbReference>
<name>A0A7G1IIQ2_MYCKA</name>
<evidence type="ECO:0000256" key="1">
    <source>
        <dbReference type="SAM" id="MobiDB-lite"/>
    </source>
</evidence>
<keyword evidence="3" id="KW-1185">Reference proteome</keyword>
<feature type="compositionally biased region" description="Low complexity" evidence="1">
    <location>
        <begin position="230"/>
        <end position="243"/>
    </location>
</feature>
<organism evidence="2 3">
    <name type="scientific">Mycobacterium kansasii</name>
    <dbReference type="NCBI Taxonomy" id="1768"/>
    <lineage>
        <taxon>Bacteria</taxon>
        <taxon>Bacillati</taxon>
        <taxon>Actinomycetota</taxon>
        <taxon>Actinomycetes</taxon>
        <taxon>Mycobacteriales</taxon>
        <taxon>Mycobacteriaceae</taxon>
        <taxon>Mycobacterium</taxon>
    </lineage>
</organism>